<sequence length="383" mass="42474">MTDALKKGLEGVLVAESALSEIDGDAGRLIYRGYDIEDLAHKASYEEVLYLLWNGDLPTSEELESFADTMQSERHIGDNVLDTLAALADSDEHPMAALRTGVSLLSAAEPESDADPTDRDATRRMGRRIVAKIPTILAAYDRLRRDEEPLEPRKDLSHAGNFLYMLTGEEPSETAEETFDMALILHADHGLNASTFTSMVVSSTQADLYSAVTGGIGALSGPLHGGANQDVMNTLLEIDDSEKDSLQWVKDTIDAGGRIPGWGHRVYNVTDPRAKILRTKLEDLTEVTDDERWLNYTSTIEGYLVDEMGLPDKDIAPNVDYYSGSVYYKLGIPVDMYTSIFAMSRAGGWVAHVLEYSEDNRLIRPRGRYIGTEDRQYVPIDER</sequence>
<dbReference type="Proteomes" id="UP001596414">
    <property type="component" value="Unassembled WGS sequence"/>
</dbReference>
<protein>
    <recommendedName>
        <fullName evidence="6 8">Citrate synthase</fullName>
        <ecNumber evidence="6">2.3.3.16</ecNumber>
    </recommendedName>
</protein>
<comment type="catalytic activity">
    <reaction evidence="5 6">
        <text>oxaloacetate + acetyl-CoA + H2O = citrate + CoA + H(+)</text>
        <dbReference type="Rhea" id="RHEA:16845"/>
        <dbReference type="ChEBI" id="CHEBI:15377"/>
        <dbReference type="ChEBI" id="CHEBI:15378"/>
        <dbReference type="ChEBI" id="CHEBI:16452"/>
        <dbReference type="ChEBI" id="CHEBI:16947"/>
        <dbReference type="ChEBI" id="CHEBI:57287"/>
        <dbReference type="ChEBI" id="CHEBI:57288"/>
        <dbReference type="EC" id="2.3.3.16"/>
    </reaction>
</comment>
<gene>
    <name evidence="9" type="primary">citZ</name>
    <name evidence="9" type="ORF">ACFQJ7_09495</name>
</gene>
<dbReference type="PRINTS" id="PR00143">
    <property type="entry name" value="CITRTSNTHASE"/>
</dbReference>
<dbReference type="RefSeq" id="WP_267635817.1">
    <property type="nucleotide sequence ID" value="NZ_JAODIY010000001.1"/>
</dbReference>
<evidence type="ECO:0000256" key="3">
    <source>
        <dbReference type="ARBA" id="ARBA00022532"/>
    </source>
</evidence>
<comment type="similarity">
    <text evidence="2 6 8">Belongs to the citrate synthase family.</text>
</comment>
<evidence type="ECO:0000256" key="4">
    <source>
        <dbReference type="ARBA" id="ARBA00022679"/>
    </source>
</evidence>
<dbReference type="SUPFAM" id="SSF48256">
    <property type="entry name" value="Citrate synthase"/>
    <property type="match status" value="1"/>
</dbReference>
<evidence type="ECO:0000256" key="7">
    <source>
        <dbReference type="PIRSR" id="PIRSR001369-1"/>
    </source>
</evidence>
<dbReference type="Gene3D" id="1.10.580.10">
    <property type="entry name" value="Citrate Synthase, domain 1"/>
    <property type="match status" value="1"/>
</dbReference>
<evidence type="ECO:0000256" key="1">
    <source>
        <dbReference type="ARBA" id="ARBA00005163"/>
    </source>
</evidence>
<comment type="pathway">
    <text evidence="1">Carbohydrate metabolism; tricarboxylic acid cycle.</text>
</comment>
<dbReference type="AlphaFoldDB" id="A0ABD5X6Z8"/>
<feature type="active site" evidence="7">
    <location>
        <position position="320"/>
    </location>
</feature>
<name>A0ABD5X6Z8_9EURY</name>
<dbReference type="GO" id="GO:0036440">
    <property type="term" value="F:citrate synthase activity"/>
    <property type="evidence" value="ECO:0007669"/>
    <property type="project" value="UniProtKB-EC"/>
</dbReference>
<dbReference type="InterPro" id="IPR011278">
    <property type="entry name" value="2-MeCitrate/Citrate_synth_II"/>
</dbReference>
<dbReference type="InterPro" id="IPR002020">
    <property type="entry name" value="Citrate_synthase"/>
</dbReference>
<reference evidence="9 10" key="1">
    <citation type="journal article" date="2014" name="Int. J. Syst. Evol. Microbiol.">
        <title>Complete genome sequence of Corynebacterium casei LMG S-19264T (=DSM 44701T), isolated from a smear-ripened cheese.</title>
        <authorList>
            <consortium name="US DOE Joint Genome Institute (JGI-PGF)"/>
            <person name="Walter F."/>
            <person name="Albersmeier A."/>
            <person name="Kalinowski J."/>
            <person name="Ruckert C."/>
        </authorList>
    </citation>
    <scope>NUCLEOTIDE SEQUENCE [LARGE SCALE GENOMIC DNA]</scope>
    <source>
        <strain evidence="9 10">CGMCC 4.7215</strain>
    </source>
</reference>
<feature type="active site" evidence="7">
    <location>
        <position position="264"/>
    </location>
</feature>
<dbReference type="NCBIfam" id="TIGR01800">
    <property type="entry name" value="cit_synth_II"/>
    <property type="match status" value="1"/>
</dbReference>
<dbReference type="InterPro" id="IPR024176">
    <property type="entry name" value="Citrate_synthase_bac-typ"/>
</dbReference>
<dbReference type="Gene3D" id="1.10.230.10">
    <property type="entry name" value="Cytochrome P450-Terp, domain 2"/>
    <property type="match status" value="1"/>
</dbReference>
<dbReference type="InterPro" id="IPR016142">
    <property type="entry name" value="Citrate_synth-like_lrg_a-sub"/>
</dbReference>
<dbReference type="PANTHER" id="PTHR11739:SF4">
    <property type="entry name" value="CITRATE SYNTHASE, PEROXISOMAL"/>
    <property type="match status" value="1"/>
</dbReference>
<evidence type="ECO:0000256" key="5">
    <source>
        <dbReference type="ARBA" id="ARBA00049288"/>
    </source>
</evidence>
<evidence type="ECO:0000313" key="10">
    <source>
        <dbReference type="Proteomes" id="UP001596414"/>
    </source>
</evidence>
<evidence type="ECO:0000256" key="6">
    <source>
        <dbReference type="PIRNR" id="PIRNR001369"/>
    </source>
</evidence>
<dbReference type="GO" id="GO:0006099">
    <property type="term" value="P:tricarboxylic acid cycle"/>
    <property type="evidence" value="ECO:0007669"/>
    <property type="project" value="UniProtKB-KW"/>
</dbReference>
<organism evidence="9 10">
    <name type="scientific">Halovenus rubra</name>
    <dbReference type="NCBI Taxonomy" id="869890"/>
    <lineage>
        <taxon>Archaea</taxon>
        <taxon>Methanobacteriati</taxon>
        <taxon>Methanobacteriota</taxon>
        <taxon>Stenosarchaea group</taxon>
        <taxon>Halobacteria</taxon>
        <taxon>Halobacteriales</taxon>
        <taxon>Haloarculaceae</taxon>
        <taxon>Halovenus</taxon>
    </lineage>
</organism>
<comment type="caution">
    <text evidence="9">The sequence shown here is derived from an EMBL/GenBank/DDBJ whole genome shotgun (WGS) entry which is preliminary data.</text>
</comment>
<dbReference type="InterPro" id="IPR054872">
    <property type="entry name" value="Cit_synth_Halo_CitZ"/>
</dbReference>
<accession>A0ABD5X6Z8</accession>
<keyword evidence="4 6" id="KW-0808">Transferase</keyword>
<dbReference type="Pfam" id="PF00285">
    <property type="entry name" value="Citrate_synt"/>
    <property type="match status" value="1"/>
</dbReference>
<evidence type="ECO:0000256" key="2">
    <source>
        <dbReference type="ARBA" id="ARBA00010566"/>
    </source>
</evidence>
<keyword evidence="9" id="KW-0012">Acyltransferase</keyword>
<dbReference type="PANTHER" id="PTHR11739">
    <property type="entry name" value="CITRATE SYNTHASE"/>
    <property type="match status" value="1"/>
</dbReference>
<evidence type="ECO:0000313" key="9">
    <source>
        <dbReference type="EMBL" id="MFC7126264.1"/>
    </source>
</evidence>
<dbReference type="EMBL" id="JBHSZQ010000020">
    <property type="protein sequence ID" value="MFC7126264.1"/>
    <property type="molecule type" value="Genomic_DNA"/>
</dbReference>
<dbReference type="InterPro" id="IPR016143">
    <property type="entry name" value="Citrate_synth-like_sm_a-sub"/>
</dbReference>
<proteinExistence type="inferred from homology"/>
<dbReference type="InterPro" id="IPR036969">
    <property type="entry name" value="Citrate_synthase_sf"/>
</dbReference>
<dbReference type="PIRSF" id="PIRSF001369">
    <property type="entry name" value="Citrate_synth"/>
    <property type="match status" value="1"/>
</dbReference>
<keyword evidence="3" id="KW-0816">Tricarboxylic acid cycle</keyword>
<dbReference type="EC" id="2.3.3.16" evidence="6"/>
<evidence type="ECO:0000256" key="8">
    <source>
        <dbReference type="RuleBase" id="RU000441"/>
    </source>
</evidence>
<dbReference type="NCBIfam" id="NF041301">
    <property type="entry name" value="Cit_synth_Halo_CitZ"/>
    <property type="match status" value="1"/>
</dbReference>